<dbReference type="GeneID" id="78391000"/>
<dbReference type="Pfam" id="PF16982">
    <property type="entry name" value="Flp1_like"/>
    <property type="match status" value="1"/>
</dbReference>
<dbReference type="EMBL" id="CP027228">
    <property type="protein sequence ID" value="AVM47669.1"/>
    <property type="molecule type" value="Genomic_DNA"/>
</dbReference>
<dbReference type="RefSeq" id="WP_094234132.1">
    <property type="nucleotide sequence ID" value="NZ_CALIZG010000004.1"/>
</dbReference>
<evidence type="ECO:0000313" key="4">
    <source>
        <dbReference type="EMBL" id="MBF1352759.1"/>
    </source>
</evidence>
<reference evidence="5" key="1">
    <citation type="submission" date="2018-02" db="EMBL/GenBank/DDBJ databases">
        <authorList>
            <person name="Holder M.E."/>
            <person name="Ajami N.J."/>
            <person name="Petrosino J.F."/>
        </authorList>
    </citation>
    <scope>NUCLEOTIDE SEQUENCE [LARGE SCALE GENOMIC DNA]</scope>
    <source>
        <strain evidence="5">CCUG 47132</strain>
    </source>
</reference>
<reference evidence="4" key="3">
    <citation type="submission" date="2020-04" db="EMBL/GenBank/DDBJ databases">
        <title>Deep metagenomics examines the oral microbiome during advanced dental caries in children, revealing novel taxa and co-occurrences with host molecules.</title>
        <authorList>
            <person name="Baker J.L."/>
            <person name="Morton J.T."/>
            <person name="Dinis M."/>
            <person name="Alvarez R."/>
            <person name="Tran N.C."/>
            <person name="Knight R."/>
            <person name="Edlund A."/>
        </authorList>
    </citation>
    <scope>NUCLEOTIDE SEQUENCE</scope>
    <source>
        <strain evidence="4">JCVI_24_bin.8</strain>
    </source>
</reference>
<evidence type="ECO:0000313" key="3">
    <source>
        <dbReference type="EMBL" id="AVM47669.1"/>
    </source>
</evidence>
<keyword evidence="1" id="KW-1133">Transmembrane helix</keyword>
<evidence type="ECO:0000313" key="5">
    <source>
        <dbReference type="Proteomes" id="UP000237883"/>
    </source>
</evidence>
<keyword evidence="5" id="KW-1185">Reference proteome</keyword>
<organism evidence="3 5">
    <name type="scientific">Mogibacterium diversum</name>
    <dbReference type="NCBI Taxonomy" id="114527"/>
    <lineage>
        <taxon>Bacteria</taxon>
        <taxon>Bacillati</taxon>
        <taxon>Bacillota</taxon>
        <taxon>Clostridia</taxon>
        <taxon>Peptostreptococcales</taxon>
        <taxon>Anaerovoracaceae</taxon>
        <taxon>Mogibacterium</taxon>
    </lineage>
</organism>
<dbReference type="KEGG" id="mdv:C5Q96_01870"/>
<protein>
    <recommendedName>
        <fullName evidence="2">Putative Flagellin Flp1-like domain-containing protein</fullName>
    </recommendedName>
</protein>
<dbReference type="InterPro" id="IPR031564">
    <property type="entry name" value="Flp1-like"/>
</dbReference>
<gene>
    <name evidence="3" type="ORF">C5Q96_01870</name>
    <name evidence="4" type="ORF">HXM71_06555</name>
</gene>
<sequence length="53" mass="5843">MKNIKKLFKSKAGMELVQVAILIAIAIALGIIFKTEITSFVNKTFKALNASKF</sequence>
<feature type="transmembrane region" description="Helical" evidence="1">
    <location>
        <begin position="12"/>
        <end position="33"/>
    </location>
</feature>
<evidence type="ECO:0000256" key="1">
    <source>
        <dbReference type="SAM" id="Phobius"/>
    </source>
</evidence>
<dbReference type="Proteomes" id="UP000237883">
    <property type="component" value="Chromosome"/>
</dbReference>
<accession>A0A2S0L326</accession>
<keyword evidence="1" id="KW-0812">Transmembrane</keyword>
<evidence type="ECO:0000259" key="2">
    <source>
        <dbReference type="Pfam" id="PF16982"/>
    </source>
</evidence>
<dbReference type="AlphaFoldDB" id="A0A2S0L326"/>
<reference evidence="3" key="2">
    <citation type="submission" date="2018-02" db="EMBL/GenBank/DDBJ databases">
        <authorList>
            <person name="Cohen D.B."/>
            <person name="Kent A.D."/>
        </authorList>
    </citation>
    <scope>NUCLEOTIDE SEQUENCE [LARGE SCALE GENOMIC DNA]</scope>
    <source>
        <strain evidence="3">CCUG 47132</strain>
    </source>
</reference>
<keyword evidence="1" id="KW-0472">Membrane</keyword>
<proteinExistence type="predicted"/>
<name>A0A2S0L326_9FIRM</name>
<feature type="domain" description="Putative Flagellin Flp1-like" evidence="2">
    <location>
        <begin position="7"/>
        <end position="50"/>
    </location>
</feature>
<dbReference type="Proteomes" id="UP000722050">
    <property type="component" value="Unassembled WGS sequence"/>
</dbReference>
<dbReference type="EMBL" id="JABZQH010000263">
    <property type="protein sequence ID" value="MBF1352759.1"/>
    <property type="molecule type" value="Genomic_DNA"/>
</dbReference>